<dbReference type="PANTHER" id="PTHR10963:SF60">
    <property type="entry name" value="GRAM-NEGATIVE BACTERIA-BINDING PROTEIN 1-RELATED"/>
    <property type="match status" value="1"/>
</dbReference>
<dbReference type="InterPro" id="IPR000757">
    <property type="entry name" value="Beta-glucanase-like"/>
</dbReference>
<evidence type="ECO:0000256" key="5">
    <source>
        <dbReference type="ARBA" id="ARBA00022588"/>
    </source>
</evidence>
<evidence type="ECO:0000313" key="14">
    <source>
        <dbReference type="Proteomes" id="UP001154114"/>
    </source>
</evidence>
<evidence type="ECO:0000313" key="13">
    <source>
        <dbReference type="EMBL" id="CAD0201009.1"/>
    </source>
</evidence>
<dbReference type="InterPro" id="IPR043030">
    <property type="entry name" value="BGBP_N_sf"/>
</dbReference>
<organism evidence="13 14">
    <name type="scientific">Chrysodeixis includens</name>
    <name type="common">Soybean looper</name>
    <name type="synonym">Pseudoplusia includens</name>
    <dbReference type="NCBI Taxonomy" id="689277"/>
    <lineage>
        <taxon>Eukaryota</taxon>
        <taxon>Metazoa</taxon>
        <taxon>Ecdysozoa</taxon>
        <taxon>Arthropoda</taxon>
        <taxon>Hexapoda</taxon>
        <taxon>Insecta</taxon>
        <taxon>Pterygota</taxon>
        <taxon>Neoptera</taxon>
        <taxon>Endopterygota</taxon>
        <taxon>Lepidoptera</taxon>
        <taxon>Glossata</taxon>
        <taxon>Ditrysia</taxon>
        <taxon>Noctuoidea</taxon>
        <taxon>Noctuidae</taxon>
        <taxon>Plusiinae</taxon>
        <taxon>Chrysodeixis</taxon>
    </lineage>
</organism>
<feature type="domain" description="GH16" evidence="11">
    <location>
        <begin position="141"/>
        <end position="498"/>
    </location>
</feature>
<dbReference type="FunFam" id="2.60.120.200:FF:000235">
    <property type="entry name" value="Beta-1,3-glucan-binding protein"/>
    <property type="match status" value="3"/>
</dbReference>
<comment type="similarity">
    <text evidence="2">Belongs to the insect beta-1,3-glucan binding protein family.</text>
</comment>
<dbReference type="PROSITE" id="PS51969">
    <property type="entry name" value="CBM39"/>
    <property type="match status" value="2"/>
</dbReference>
<protein>
    <recommendedName>
        <fullName evidence="15">Beta-1,3-glucan-binding protein</fullName>
    </recommendedName>
</protein>
<evidence type="ECO:0000256" key="10">
    <source>
        <dbReference type="SAM" id="SignalP"/>
    </source>
</evidence>
<name>A0A9N8KVM2_CHRIL</name>
<feature type="compositionally biased region" description="Basic residues" evidence="9">
    <location>
        <begin position="1365"/>
        <end position="1374"/>
    </location>
</feature>
<accession>A0A9N8KVM2</accession>
<dbReference type="PROSITE" id="PS51762">
    <property type="entry name" value="GH16_2"/>
    <property type="match status" value="3"/>
</dbReference>
<feature type="signal peptide" evidence="10">
    <location>
        <begin position="1"/>
        <end position="22"/>
    </location>
</feature>
<keyword evidence="4" id="KW-0964">Secreted</keyword>
<proteinExistence type="inferred from homology"/>
<dbReference type="GO" id="GO:0002752">
    <property type="term" value="P:cell surface pattern recognition receptor signaling pathway"/>
    <property type="evidence" value="ECO:0007669"/>
    <property type="project" value="UniProtKB-ARBA"/>
</dbReference>
<dbReference type="EMBL" id="LR824016">
    <property type="protein sequence ID" value="CAD0201009.1"/>
    <property type="molecule type" value="Genomic_DNA"/>
</dbReference>
<evidence type="ECO:0000259" key="12">
    <source>
        <dbReference type="PROSITE" id="PS51969"/>
    </source>
</evidence>
<feature type="domain" description="CBM39" evidence="12">
    <location>
        <begin position="23"/>
        <end position="122"/>
    </location>
</feature>
<evidence type="ECO:0000256" key="9">
    <source>
        <dbReference type="SAM" id="MobiDB-lite"/>
    </source>
</evidence>
<comment type="subunit">
    <text evidence="3">Monomer.</text>
</comment>
<keyword evidence="6 10" id="KW-0732">Signal</keyword>
<dbReference type="GO" id="GO:0030246">
    <property type="term" value="F:carbohydrate binding"/>
    <property type="evidence" value="ECO:0007669"/>
    <property type="project" value="InterPro"/>
</dbReference>
<evidence type="ECO:0000256" key="4">
    <source>
        <dbReference type="ARBA" id="ARBA00022525"/>
    </source>
</evidence>
<dbReference type="Proteomes" id="UP001154114">
    <property type="component" value="Chromosome 13"/>
</dbReference>
<feature type="domain" description="GH16" evidence="11">
    <location>
        <begin position="965"/>
        <end position="1320"/>
    </location>
</feature>
<keyword evidence="7" id="KW-0391">Immunity</keyword>
<feature type="domain" description="CBM39" evidence="12">
    <location>
        <begin position="460"/>
        <end position="564"/>
    </location>
</feature>
<evidence type="ECO:0000256" key="1">
    <source>
        <dbReference type="ARBA" id="ARBA00004613"/>
    </source>
</evidence>
<comment type="subcellular location">
    <subcellularLocation>
        <location evidence="1">Secreted</location>
    </subcellularLocation>
</comment>
<evidence type="ECO:0008006" key="15">
    <source>
        <dbReference type="Google" id="ProtNLM"/>
    </source>
</evidence>
<reference evidence="13" key="1">
    <citation type="submission" date="2021-12" db="EMBL/GenBank/DDBJ databases">
        <authorList>
            <person name="King R."/>
        </authorList>
    </citation>
    <scope>NUCLEOTIDE SEQUENCE</scope>
</reference>
<dbReference type="SUPFAM" id="SSF49899">
    <property type="entry name" value="Concanavalin A-like lectins/glucanases"/>
    <property type="match status" value="3"/>
</dbReference>
<feature type="compositionally biased region" description="Low complexity" evidence="9">
    <location>
        <begin position="129"/>
        <end position="141"/>
    </location>
</feature>
<evidence type="ECO:0000256" key="2">
    <source>
        <dbReference type="ARBA" id="ARBA00008781"/>
    </source>
</evidence>
<dbReference type="Gene3D" id="2.60.40.2140">
    <property type="entry name" value="Beta-1,3-glucan-recognition protein, N-terminal domain"/>
    <property type="match status" value="2"/>
</dbReference>
<dbReference type="InterPro" id="IPR050546">
    <property type="entry name" value="Glycosyl_Hydrlase_16"/>
</dbReference>
<evidence type="ECO:0000256" key="8">
    <source>
        <dbReference type="ARBA" id="ARBA00023180"/>
    </source>
</evidence>
<dbReference type="Pfam" id="PF15886">
    <property type="entry name" value="CBM39"/>
    <property type="match status" value="2"/>
</dbReference>
<dbReference type="Gene3D" id="2.60.120.200">
    <property type="match status" value="3"/>
</dbReference>
<dbReference type="Pfam" id="PF00722">
    <property type="entry name" value="Glyco_hydro_16"/>
    <property type="match status" value="2"/>
</dbReference>
<sequence>MAGSTALIFVITALCLVKPGSLYKVPPAKLEAIYPKGLRVSIPDDGFSLFAFHGKLNEEMEGLEGGQWSRDITKAKGGRWTFRDRNAELKVGDKIYFWTYVIKNGLGYRQDDGEWEVTGYVNEDGRPVEGGVPVPTQEPVTPSSPTPTPYKPPYQRPTPTQPPVTCNPSTTFVMGRNSVCKGSLIFSEEFDRNDLKDLTNWQTEVKFPEQPDYPFNVYMPDGTVSFEDGSLVITPVLTESKHHPGFLSESLDLTVRCTGQVDTTECSRQASGAQILPPVMTGKLTTKHRFSFKFGRVEVRAKLPAGSWLIPEINLEPSDNVYGSNRYESGLLRVAFARGNPSLAKKLYGGPVLSDTEPYRSFHLKEKIGLDNWNKDYHNYTMIWKPDGIQLFVDGEQYGNINPGDGFFTSARENAVPHASNWLRGTVMAPLDQTFYLSLGLRVGGVHDFADGLPDKPWTNRGSKAVLDFWKRRESWFPSWYNTNLRVDYVRVFALGNINEEFQEINEGQIKADIVAKQGGYWVYKNRSKKLEAGDTIFYWIWVIKNGKGSMSAIFDYTVPETAGAGSPTGTGGPPPPRPAIQTQQASTEPDLSLYERFGTTGGPCQASKTVVRGENLVCQGTVIFSEEFEKTSLRDLSKWNAEIMFPREPLTFPGTFKRTLVLVARFRNVILKGEEPDFPFNAYTSDNTVSFEDGSLVIKPVLSETQQGEDFLYKAVDLSVRCTGKEDRGECKHEASGANVFPPVLTAKISTRRSFNFKFGRIEVRAKLPVGSWLIPEINLEPSDQIYGQDHYESGFMRVAFARGNPSLAKKLYGGPVLADTEPFRSALLKEKFGIENWNKDFHNYTLVWRPDSIDLLVDGEQYGTVRPEGGFFEAARKQGVTHSSHWVKGTVMAPLDEMFHVTLGLRVGGINDFADDLAEKPWVNRASKARLNFWRQKDSWHPSWYNSALRVDYVRTNSLTRASRWTAPPRPAQKAVAGRTQRSPPGLASRTMVKGEKSVCKGTLIFHEEFEKKSLKDLSKWDAEVMFPRSPDFPFNAYIPDNTIRLKDGSLVIKPVLTATQEGKNFLYNAVDLNVRCTGNEVRGECKHEASGANIFAPVLTAKISTRRSFNFKFGRIEVRAKLPAGSWLIPEIHLEPSEQVYGQDHYESGFMRVAFVRGNPSLAKKLYGGPVLADTEPFRSALLKEKIGIENWNKDYHNYSLIWKPDGIDLLVDGEQYGTVRPEGGFFEAARKQGVTHSSHWVKGTVMAPLDEMFHVTLGLRVGGINDFADDLADKPWVNRASKARLNFWRQKDSWHPSWYNSALRVDYVRVEGAPRSMRDELQRIAAHRPNAGEGVWRFRFSLTLLPSSPEEVGVHEDNPRLKKKGCPRNR</sequence>
<dbReference type="GO" id="GO:0004553">
    <property type="term" value="F:hydrolase activity, hydrolyzing O-glycosyl compounds"/>
    <property type="evidence" value="ECO:0007669"/>
    <property type="project" value="InterPro"/>
</dbReference>
<feature type="domain" description="GH16" evidence="11">
    <location>
        <begin position="651"/>
        <end position="964"/>
    </location>
</feature>
<dbReference type="OrthoDB" id="4781at2759"/>
<evidence type="ECO:0000256" key="3">
    <source>
        <dbReference type="ARBA" id="ARBA00011245"/>
    </source>
</evidence>
<feature type="region of interest" description="Disordered" evidence="9">
    <location>
        <begin position="1354"/>
        <end position="1374"/>
    </location>
</feature>
<dbReference type="InterPro" id="IPR013320">
    <property type="entry name" value="ConA-like_dom_sf"/>
</dbReference>
<feature type="region of interest" description="Disordered" evidence="9">
    <location>
        <begin position="124"/>
        <end position="163"/>
    </location>
</feature>
<dbReference type="GO" id="GO:0005975">
    <property type="term" value="P:carbohydrate metabolic process"/>
    <property type="evidence" value="ECO:0007669"/>
    <property type="project" value="InterPro"/>
</dbReference>
<dbReference type="PANTHER" id="PTHR10963">
    <property type="entry name" value="GLYCOSYL HYDROLASE-RELATED"/>
    <property type="match status" value="1"/>
</dbReference>
<feature type="chain" id="PRO_5040152056" description="Beta-1,3-glucan-binding protein" evidence="10">
    <location>
        <begin position="23"/>
        <end position="1374"/>
    </location>
</feature>
<keyword evidence="14" id="KW-1185">Reference proteome</keyword>
<dbReference type="FunFam" id="2.60.40.2140:FF:000001">
    <property type="entry name" value="Beta-1,3-glucan-binding protein"/>
    <property type="match status" value="1"/>
</dbReference>
<keyword evidence="5" id="KW-0399">Innate immunity</keyword>
<dbReference type="GO" id="GO:0045087">
    <property type="term" value="P:innate immune response"/>
    <property type="evidence" value="ECO:0007669"/>
    <property type="project" value="UniProtKB-KW"/>
</dbReference>
<gene>
    <name evidence="13" type="ORF">CINC_LOCUS2689</name>
</gene>
<dbReference type="GO" id="GO:0005576">
    <property type="term" value="C:extracellular region"/>
    <property type="evidence" value="ECO:0007669"/>
    <property type="project" value="UniProtKB-SubCell"/>
</dbReference>
<feature type="region of interest" description="Disordered" evidence="9">
    <location>
        <begin position="969"/>
        <end position="991"/>
    </location>
</feature>
<keyword evidence="8" id="KW-0325">Glycoprotein</keyword>
<feature type="region of interest" description="Disordered" evidence="9">
    <location>
        <begin position="564"/>
        <end position="586"/>
    </location>
</feature>
<evidence type="ECO:0000256" key="6">
    <source>
        <dbReference type="ARBA" id="ARBA00022729"/>
    </source>
</evidence>
<dbReference type="InterPro" id="IPR031756">
    <property type="entry name" value="BGBP_N"/>
</dbReference>
<feature type="compositionally biased region" description="Pro residues" evidence="9">
    <location>
        <begin position="142"/>
        <end position="162"/>
    </location>
</feature>
<dbReference type="InterPro" id="IPR035806">
    <property type="entry name" value="GH16_GRP_C"/>
</dbReference>
<dbReference type="GO" id="GO:0038187">
    <property type="term" value="F:pattern recognition receptor activity"/>
    <property type="evidence" value="ECO:0007669"/>
    <property type="project" value="UniProtKB-ARBA"/>
</dbReference>
<evidence type="ECO:0000259" key="11">
    <source>
        <dbReference type="PROSITE" id="PS51762"/>
    </source>
</evidence>
<evidence type="ECO:0000256" key="7">
    <source>
        <dbReference type="ARBA" id="ARBA00022859"/>
    </source>
</evidence>
<dbReference type="CDD" id="cd02179">
    <property type="entry name" value="GH16_beta_GRP"/>
    <property type="match status" value="3"/>
</dbReference>